<evidence type="ECO:0000256" key="8">
    <source>
        <dbReference type="ARBA" id="ARBA00023286"/>
    </source>
</evidence>
<dbReference type="GO" id="GO:0044877">
    <property type="term" value="F:protein-containing complex binding"/>
    <property type="evidence" value="ECO:0007669"/>
    <property type="project" value="TreeGrafter"/>
</dbReference>
<gene>
    <name evidence="15" type="ORF">OXX778_LOCUS6617</name>
</gene>
<dbReference type="InterPro" id="IPR018490">
    <property type="entry name" value="cNMP-bd_dom_sf"/>
</dbReference>
<evidence type="ECO:0000256" key="7">
    <source>
        <dbReference type="ARBA" id="ARBA00023136"/>
    </source>
</evidence>
<evidence type="ECO:0000256" key="1">
    <source>
        <dbReference type="ARBA" id="ARBA00004141"/>
    </source>
</evidence>
<dbReference type="OrthoDB" id="421226at2759"/>
<dbReference type="SUPFAM" id="SSF51206">
    <property type="entry name" value="cAMP-binding domain-like"/>
    <property type="match status" value="1"/>
</dbReference>
<keyword evidence="2" id="KW-0813">Transport</keyword>
<dbReference type="SMART" id="SM00100">
    <property type="entry name" value="cNMP"/>
    <property type="match status" value="1"/>
</dbReference>
<dbReference type="GO" id="GO:0005886">
    <property type="term" value="C:plasma membrane"/>
    <property type="evidence" value="ECO:0007669"/>
    <property type="project" value="TreeGrafter"/>
</dbReference>
<keyword evidence="4 13" id="KW-0812">Transmembrane</keyword>
<dbReference type="InterPro" id="IPR000595">
    <property type="entry name" value="cNMP-bd_dom"/>
</dbReference>
<dbReference type="FunFam" id="1.10.287.70:FF:000072">
    <property type="entry name" value="Cyclic nucleotide gated channel beta 3"/>
    <property type="match status" value="1"/>
</dbReference>
<keyword evidence="7 13" id="KW-0472">Membrane</keyword>
<evidence type="ECO:0000256" key="13">
    <source>
        <dbReference type="SAM" id="Phobius"/>
    </source>
</evidence>
<feature type="transmembrane region" description="Helical" evidence="13">
    <location>
        <begin position="354"/>
        <end position="377"/>
    </location>
</feature>
<dbReference type="GO" id="GO:0017071">
    <property type="term" value="C:intracellular cyclic nucleotide activated cation channel complex"/>
    <property type="evidence" value="ECO:0007669"/>
    <property type="project" value="TreeGrafter"/>
</dbReference>
<evidence type="ECO:0000256" key="5">
    <source>
        <dbReference type="ARBA" id="ARBA00022989"/>
    </source>
</evidence>
<evidence type="ECO:0000313" key="16">
    <source>
        <dbReference type="Proteomes" id="UP000663879"/>
    </source>
</evidence>
<evidence type="ECO:0000256" key="2">
    <source>
        <dbReference type="ARBA" id="ARBA00022448"/>
    </source>
</evidence>
<evidence type="ECO:0000256" key="6">
    <source>
        <dbReference type="ARBA" id="ARBA00023065"/>
    </source>
</evidence>
<dbReference type="InterPro" id="IPR050866">
    <property type="entry name" value="CNG_cation_channel"/>
</dbReference>
<keyword evidence="3" id="KW-0716">Sensory transduction</keyword>
<dbReference type="InterPro" id="IPR005821">
    <property type="entry name" value="Ion_trans_dom"/>
</dbReference>
<dbReference type="Gene3D" id="1.10.287.630">
    <property type="entry name" value="Helix hairpin bin"/>
    <property type="match status" value="1"/>
</dbReference>
<comment type="catalytic activity">
    <reaction evidence="10">
        <text>K(+)(in) = K(+)(out)</text>
        <dbReference type="Rhea" id="RHEA:29463"/>
        <dbReference type="ChEBI" id="CHEBI:29103"/>
    </reaction>
</comment>
<dbReference type="InterPro" id="IPR018488">
    <property type="entry name" value="cNMP-bd_CS"/>
</dbReference>
<dbReference type="SUPFAM" id="SSF81324">
    <property type="entry name" value="Voltage-gated potassium channels"/>
    <property type="match status" value="1"/>
</dbReference>
<keyword evidence="9" id="KW-0407">Ion channel</keyword>
<keyword evidence="6" id="KW-0406">Ion transport</keyword>
<dbReference type="Proteomes" id="UP000663879">
    <property type="component" value="Unassembled WGS sequence"/>
</dbReference>
<proteinExistence type="predicted"/>
<keyword evidence="8" id="KW-1071">Ligand-gated ion channel</keyword>
<dbReference type="PANTHER" id="PTHR45638">
    <property type="entry name" value="CYCLIC NUCLEOTIDE-GATED CATION CHANNEL SUBUNIT A"/>
    <property type="match status" value="1"/>
</dbReference>
<dbReference type="GO" id="GO:0005223">
    <property type="term" value="F:intracellularly cGMP-activated cation channel activity"/>
    <property type="evidence" value="ECO:0007669"/>
    <property type="project" value="TreeGrafter"/>
</dbReference>
<evidence type="ECO:0000256" key="12">
    <source>
        <dbReference type="SAM" id="MobiDB-lite"/>
    </source>
</evidence>
<comment type="subcellular location">
    <subcellularLocation>
        <location evidence="1">Membrane</location>
        <topology evidence="1">Multi-pass membrane protein</topology>
    </subcellularLocation>
</comment>
<keyword evidence="16" id="KW-1185">Reference proteome</keyword>
<dbReference type="PROSITE" id="PS00889">
    <property type="entry name" value="CNMP_BINDING_2"/>
    <property type="match status" value="1"/>
</dbReference>
<dbReference type="Pfam" id="PF00027">
    <property type="entry name" value="cNMP_binding"/>
    <property type="match status" value="1"/>
</dbReference>
<feature type="transmembrane region" description="Helical" evidence="13">
    <location>
        <begin position="184"/>
        <end position="208"/>
    </location>
</feature>
<evidence type="ECO:0000256" key="3">
    <source>
        <dbReference type="ARBA" id="ARBA00022606"/>
    </source>
</evidence>
<comment type="caution">
    <text evidence="15">The sequence shown here is derived from an EMBL/GenBank/DDBJ whole genome shotgun (WGS) entry which is preliminary data.</text>
</comment>
<feature type="transmembrane region" description="Helical" evidence="13">
    <location>
        <begin position="304"/>
        <end position="327"/>
    </location>
</feature>
<dbReference type="EMBL" id="CAJNOC010000796">
    <property type="protein sequence ID" value="CAF0803908.1"/>
    <property type="molecule type" value="Genomic_DNA"/>
</dbReference>
<feature type="domain" description="Cyclic nucleotide-binding" evidence="14">
    <location>
        <begin position="534"/>
        <end position="644"/>
    </location>
</feature>
<comment type="catalytic activity">
    <reaction evidence="11">
        <text>Na(+)(in) = Na(+)(out)</text>
        <dbReference type="Rhea" id="RHEA:34963"/>
        <dbReference type="ChEBI" id="CHEBI:29101"/>
    </reaction>
</comment>
<evidence type="ECO:0000256" key="9">
    <source>
        <dbReference type="ARBA" id="ARBA00023303"/>
    </source>
</evidence>
<organism evidence="15 16">
    <name type="scientific">Brachionus calyciflorus</name>
    <dbReference type="NCBI Taxonomy" id="104777"/>
    <lineage>
        <taxon>Eukaryota</taxon>
        <taxon>Metazoa</taxon>
        <taxon>Spiralia</taxon>
        <taxon>Gnathifera</taxon>
        <taxon>Rotifera</taxon>
        <taxon>Eurotatoria</taxon>
        <taxon>Monogononta</taxon>
        <taxon>Pseudotrocha</taxon>
        <taxon>Ploima</taxon>
        <taxon>Brachionidae</taxon>
        <taxon>Brachionus</taxon>
    </lineage>
</organism>
<feature type="transmembrane region" description="Helical" evidence="13">
    <location>
        <begin position="256"/>
        <end position="275"/>
    </location>
</feature>
<accession>A0A813SZC7</accession>
<evidence type="ECO:0000256" key="4">
    <source>
        <dbReference type="ARBA" id="ARBA00022692"/>
    </source>
</evidence>
<feature type="region of interest" description="Disordered" evidence="12">
    <location>
        <begin position="121"/>
        <end position="140"/>
    </location>
</feature>
<dbReference type="GO" id="GO:0030553">
    <property type="term" value="F:cGMP binding"/>
    <property type="evidence" value="ECO:0007669"/>
    <property type="project" value="TreeGrafter"/>
</dbReference>
<evidence type="ECO:0000256" key="10">
    <source>
        <dbReference type="ARBA" id="ARBA00034430"/>
    </source>
</evidence>
<dbReference type="PROSITE" id="PS00888">
    <property type="entry name" value="CNMP_BINDING_1"/>
    <property type="match status" value="1"/>
</dbReference>
<name>A0A813SZC7_9BILA</name>
<protein>
    <recommendedName>
        <fullName evidence="14">Cyclic nucleotide-binding domain-containing protein</fullName>
    </recommendedName>
</protein>
<dbReference type="CDD" id="cd00038">
    <property type="entry name" value="CAP_ED"/>
    <property type="match status" value="1"/>
</dbReference>
<dbReference type="PROSITE" id="PS50042">
    <property type="entry name" value="CNMP_BINDING_3"/>
    <property type="match status" value="1"/>
</dbReference>
<dbReference type="AlphaFoldDB" id="A0A813SZC7"/>
<reference evidence="15" key="1">
    <citation type="submission" date="2021-02" db="EMBL/GenBank/DDBJ databases">
        <authorList>
            <person name="Nowell W R."/>
        </authorList>
    </citation>
    <scope>NUCLEOTIDE SEQUENCE</scope>
    <source>
        <strain evidence="15">Ploen Becks lab</strain>
    </source>
</reference>
<keyword evidence="5 13" id="KW-1133">Transmembrane helix</keyword>
<dbReference type="Gene3D" id="1.10.287.70">
    <property type="match status" value="1"/>
</dbReference>
<dbReference type="InterPro" id="IPR014710">
    <property type="entry name" value="RmlC-like_jellyroll"/>
</dbReference>
<evidence type="ECO:0000256" key="11">
    <source>
        <dbReference type="ARBA" id="ARBA00036239"/>
    </source>
</evidence>
<dbReference type="Gene3D" id="2.60.120.10">
    <property type="entry name" value="Jelly Rolls"/>
    <property type="match status" value="1"/>
</dbReference>
<dbReference type="FunFam" id="2.60.120.10:FF:000020">
    <property type="entry name" value="Cyclic nucleotide-gated channel beta 3"/>
    <property type="match status" value="1"/>
</dbReference>
<evidence type="ECO:0000259" key="14">
    <source>
        <dbReference type="PROSITE" id="PS50042"/>
    </source>
</evidence>
<evidence type="ECO:0000313" key="15">
    <source>
        <dbReference type="EMBL" id="CAF0803908.1"/>
    </source>
</evidence>
<feature type="transmembrane region" description="Helical" evidence="13">
    <location>
        <begin position="431"/>
        <end position="452"/>
    </location>
</feature>
<dbReference type="Pfam" id="PF00520">
    <property type="entry name" value="Ion_trans"/>
    <property type="match status" value="1"/>
</dbReference>
<sequence length="651" mass="75960">MYSRSKLEKQYYSIYTESKKNLKNPDETKRLISSHKLARSILSRYSKEQNAGSLLPGVKQFVNFSLDDDDEENASITSSLRLLGFESASIDSIRNLRTNSYLKSIEYESVDSILLKMQPIQESSEEKKEENEEDQTSLTEALSEEKKSVKKFSCKNFCKKKLSFKKIRNYINLLKPIDLQSRYYLSWLCLVSIAYIYNLISISMRYAFEYDKGYGPEFSNEPDVLEQKEYSINETLSQNNTKFSIENFFKMEKKNLWFIGDYISDIIYLIDILLVQTRIKFIKEGLWVQDIKSTSKQYFKSKKFMLDICSIIPFDIIQIFIGVYPLIRVNRCIKLNSLWDFFDRWDRSVQSYAFIVRLIRLFVYLQIVIHLYACTYFKISLWETRHYAINNEWVYNFKDSHIHNYVYSYLFGLKTASTIGNNPQPVTKIEYLFTAIAYVVALFLFALIVGQIRSIIGSLSTKQDAFLIVLDSTFRYIKSLNLPKDLMKKVVLWFDYWAQQQDEIPFEAISFLPINVQTDLAIEVYFELLSKIKLFQECEKNLLYALVLKLKPVTFMPGDFICRKGDVGREMFIVDKGIIEVVVDGKAVAQMKEGSYFGEISLLSMGDGGNRRTANVVSKGFSNLLVLKKHDLDETVKSYPDMQQVLRRAAE</sequence>
<dbReference type="GO" id="GO:0005222">
    <property type="term" value="F:intracellularly cAMP-activated cation channel activity"/>
    <property type="evidence" value="ECO:0007669"/>
    <property type="project" value="TreeGrafter"/>
</dbReference>
<dbReference type="PANTHER" id="PTHR45638:SF1">
    <property type="entry name" value="CYCLIC NUCLEOTIDE-GATED ION CHANNEL SUBUNIT B, ISOFORM A"/>
    <property type="match status" value="1"/>
</dbReference>